<evidence type="ECO:0000256" key="5">
    <source>
        <dbReference type="SAM" id="SignalP"/>
    </source>
</evidence>
<gene>
    <name evidence="7" type="ORF">EAT49_19010</name>
</gene>
<dbReference type="PANTHER" id="PTHR30290:SF10">
    <property type="entry name" value="PERIPLASMIC OLIGOPEPTIDE-BINDING PROTEIN-RELATED"/>
    <property type="match status" value="1"/>
</dbReference>
<feature type="signal peptide" evidence="5">
    <location>
        <begin position="1"/>
        <end position="24"/>
    </location>
</feature>
<dbReference type="GO" id="GO:0015833">
    <property type="term" value="P:peptide transport"/>
    <property type="evidence" value="ECO:0007669"/>
    <property type="project" value="TreeGrafter"/>
</dbReference>
<feature type="domain" description="Solute-binding protein family 5" evidence="6">
    <location>
        <begin position="68"/>
        <end position="447"/>
    </location>
</feature>
<organism evidence="7 8">
    <name type="scientific">Histidinibacterium lentulum</name>
    <dbReference type="NCBI Taxonomy" id="2480588"/>
    <lineage>
        <taxon>Bacteria</taxon>
        <taxon>Pseudomonadati</taxon>
        <taxon>Pseudomonadota</taxon>
        <taxon>Alphaproteobacteria</taxon>
        <taxon>Rhodobacterales</taxon>
        <taxon>Paracoccaceae</taxon>
        <taxon>Histidinibacterium</taxon>
    </lineage>
</organism>
<dbReference type="GO" id="GO:0043190">
    <property type="term" value="C:ATP-binding cassette (ABC) transporter complex"/>
    <property type="evidence" value="ECO:0007669"/>
    <property type="project" value="InterPro"/>
</dbReference>
<proteinExistence type="inferred from homology"/>
<evidence type="ECO:0000259" key="6">
    <source>
        <dbReference type="Pfam" id="PF00496"/>
    </source>
</evidence>
<evidence type="ECO:0000313" key="7">
    <source>
        <dbReference type="EMBL" id="ROT96327.1"/>
    </source>
</evidence>
<evidence type="ECO:0000256" key="3">
    <source>
        <dbReference type="ARBA" id="ARBA00022448"/>
    </source>
</evidence>
<dbReference type="PANTHER" id="PTHR30290">
    <property type="entry name" value="PERIPLASMIC BINDING COMPONENT OF ABC TRANSPORTER"/>
    <property type="match status" value="1"/>
</dbReference>
<keyword evidence="3" id="KW-0813">Transport</keyword>
<dbReference type="EMBL" id="RDRB01000012">
    <property type="protein sequence ID" value="ROT96327.1"/>
    <property type="molecule type" value="Genomic_DNA"/>
</dbReference>
<dbReference type="Proteomes" id="UP000268016">
    <property type="component" value="Unassembled WGS sequence"/>
</dbReference>
<evidence type="ECO:0000256" key="2">
    <source>
        <dbReference type="ARBA" id="ARBA00005695"/>
    </source>
</evidence>
<dbReference type="RefSeq" id="WP_123643899.1">
    <property type="nucleotide sequence ID" value="NZ_ML119092.1"/>
</dbReference>
<dbReference type="Gene3D" id="3.10.105.10">
    <property type="entry name" value="Dipeptide-binding Protein, Domain 3"/>
    <property type="match status" value="1"/>
</dbReference>
<dbReference type="Gene3D" id="3.90.76.10">
    <property type="entry name" value="Dipeptide-binding Protein, Domain 1"/>
    <property type="match status" value="1"/>
</dbReference>
<evidence type="ECO:0000313" key="8">
    <source>
        <dbReference type="Proteomes" id="UP000268016"/>
    </source>
</evidence>
<dbReference type="Gene3D" id="3.40.190.10">
    <property type="entry name" value="Periplasmic binding protein-like II"/>
    <property type="match status" value="1"/>
</dbReference>
<feature type="chain" id="PRO_5017990794" evidence="5">
    <location>
        <begin position="25"/>
        <end position="535"/>
    </location>
</feature>
<dbReference type="CDD" id="cd08504">
    <property type="entry name" value="PBP2_OppA"/>
    <property type="match status" value="1"/>
</dbReference>
<reference evidence="7 8" key="1">
    <citation type="submission" date="2018-10" db="EMBL/GenBank/DDBJ databases">
        <title>Histidinibacterium lentulum gen. nov., sp. nov., a marine bacterium from the culture broth of Picochlorum sp. 122.</title>
        <authorList>
            <person name="Wang G."/>
        </authorList>
    </citation>
    <scope>NUCLEOTIDE SEQUENCE [LARGE SCALE GENOMIC DNA]</scope>
    <source>
        <strain evidence="7 8">B17</strain>
    </source>
</reference>
<keyword evidence="4 5" id="KW-0732">Signal</keyword>
<accession>A0A3N2QMA6</accession>
<dbReference type="GO" id="GO:0030288">
    <property type="term" value="C:outer membrane-bounded periplasmic space"/>
    <property type="evidence" value="ECO:0007669"/>
    <property type="project" value="UniProtKB-ARBA"/>
</dbReference>
<dbReference type="InterPro" id="IPR000914">
    <property type="entry name" value="SBP_5_dom"/>
</dbReference>
<keyword evidence="8" id="KW-1185">Reference proteome</keyword>
<sequence>MKLFRSVAACLAMSVALPALPAVAQDAVFPGDSTSGTYFDYMKTVYARAGNPEISMLPLTSFDKEFEIVGLGAESWEQSEDGLTWTFTLREGLMFSDGHPLTAEDYVFALQRAATDGYDFAWYWDFAAGIENWNAVVNGEADVSTLGIEAVDDRTISVTTASPKPYLPSVVSLWYPVPKHVWDEHGDDYAVNVDTLVASGAYMVESWEKNDNTITYVRNPNYTGPWPGELDSFEVNQSLGQPEVGLPAFMAGELGLAYLNRGQIPFMEERMGDNIRRNAIFAVSYISFDLDAPPFDDVNVRRALALAVDREEMTSTVLADLAIPGASILPPGYPGHNQAIVDQAVFDPERARELLAEAGYPGGEGFPEVEIWYRDQGGYNGAITAPMLQYLQAEYEEHLGITMGIRVMPIQDWMQALTEETNNLFLSPYEYDYIDPSNFFGIFYGGGRHDHRLPEYDALVEQAGSASEWEERLALYEEAEQILLYDNVSVIPLVHPIQTFVFADGISGEATVPTENGLSASSRLTPYFYTHLTVE</sequence>
<protein>
    <submittedName>
        <fullName evidence="7">Peptide ABC transporter substrate-binding protein</fullName>
    </submittedName>
</protein>
<comment type="similarity">
    <text evidence="2">Belongs to the bacterial solute-binding protein 5 family.</text>
</comment>
<dbReference type="InterPro" id="IPR039424">
    <property type="entry name" value="SBP_5"/>
</dbReference>
<evidence type="ECO:0000256" key="4">
    <source>
        <dbReference type="ARBA" id="ARBA00022729"/>
    </source>
</evidence>
<dbReference type="GO" id="GO:1904680">
    <property type="term" value="F:peptide transmembrane transporter activity"/>
    <property type="evidence" value="ECO:0007669"/>
    <property type="project" value="TreeGrafter"/>
</dbReference>
<dbReference type="InterPro" id="IPR030678">
    <property type="entry name" value="Peptide/Ni-bd"/>
</dbReference>
<name>A0A3N2QMA6_9RHOB</name>
<comment type="caution">
    <text evidence="7">The sequence shown here is derived from an EMBL/GenBank/DDBJ whole genome shotgun (WGS) entry which is preliminary data.</text>
</comment>
<dbReference type="Pfam" id="PF00496">
    <property type="entry name" value="SBP_bac_5"/>
    <property type="match status" value="1"/>
</dbReference>
<comment type="subcellular location">
    <subcellularLocation>
        <location evidence="1">Periplasm</location>
    </subcellularLocation>
</comment>
<dbReference type="AlphaFoldDB" id="A0A3N2QMA6"/>
<dbReference type="SUPFAM" id="SSF53850">
    <property type="entry name" value="Periplasmic binding protein-like II"/>
    <property type="match status" value="1"/>
</dbReference>
<dbReference type="OrthoDB" id="9803988at2"/>
<evidence type="ECO:0000256" key="1">
    <source>
        <dbReference type="ARBA" id="ARBA00004418"/>
    </source>
</evidence>
<dbReference type="PIRSF" id="PIRSF002741">
    <property type="entry name" value="MppA"/>
    <property type="match status" value="1"/>
</dbReference>